<proteinExistence type="predicted"/>
<protein>
    <submittedName>
        <fullName evidence="3">Multisubunit Na+/H+ antiporter MnhG subunit</fullName>
    </submittedName>
</protein>
<keyword evidence="4" id="KW-1185">Reference proteome</keyword>
<evidence type="ECO:0000256" key="1">
    <source>
        <dbReference type="SAM" id="MobiDB-lite"/>
    </source>
</evidence>
<feature type="transmembrane region" description="Helical" evidence="2">
    <location>
        <begin position="74"/>
        <end position="101"/>
    </location>
</feature>
<keyword evidence="2" id="KW-0812">Transmembrane</keyword>
<feature type="transmembrane region" description="Helical" evidence="2">
    <location>
        <begin position="35"/>
        <end position="54"/>
    </location>
</feature>
<keyword evidence="2" id="KW-0472">Membrane</keyword>
<keyword evidence="2" id="KW-1133">Transmembrane helix</keyword>
<dbReference type="RefSeq" id="WP_168035744.1">
    <property type="nucleotide sequence ID" value="NZ_JAATJH010000001.1"/>
</dbReference>
<gene>
    <name evidence="3" type="ORF">GGR27_000441</name>
</gene>
<accession>A0ABX0X6W0</accession>
<name>A0ABX0X6W0_9BACT</name>
<dbReference type="Proteomes" id="UP000770785">
    <property type="component" value="Unassembled WGS sequence"/>
</dbReference>
<evidence type="ECO:0000313" key="3">
    <source>
        <dbReference type="EMBL" id="NJC24960.1"/>
    </source>
</evidence>
<feature type="region of interest" description="Disordered" evidence="1">
    <location>
        <begin position="131"/>
        <end position="162"/>
    </location>
</feature>
<feature type="transmembrane region" description="Helical" evidence="2">
    <location>
        <begin position="12"/>
        <end position="30"/>
    </location>
</feature>
<dbReference type="EMBL" id="JAATJH010000001">
    <property type="protein sequence ID" value="NJC24960.1"/>
    <property type="molecule type" value="Genomic_DNA"/>
</dbReference>
<sequence>MASSNSSTGGSTLRTVGSIMVVLAVVYVIFQVLGFVFDVIIYVAPLLFIASLVIDHQVFLGFLGMLKRLFQRNWIYGVAAGIASVVFFPIVALYLLGMALFKKKVKDRRREMDEQVNGKWVDFEDVSEKPLDLDTPYEELPPAPQPSASRRGKDTGYDELFD</sequence>
<evidence type="ECO:0000256" key="2">
    <source>
        <dbReference type="SAM" id="Phobius"/>
    </source>
</evidence>
<comment type="caution">
    <text evidence="3">The sequence shown here is derived from an EMBL/GenBank/DDBJ whole genome shotgun (WGS) entry which is preliminary data.</text>
</comment>
<reference evidence="3 4" key="1">
    <citation type="submission" date="2020-03" db="EMBL/GenBank/DDBJ databases">
        <title>Genomic Encyclopedia of Type Strains, Phase IV (KMG-IV): sequencing the most valuable type-strain genomes for metagenomic binning, comparative biology and taxonomic classification.</title>
        <authorList>
            <person name="Goeker M."/>
        </authorList>
    </citation>
    <scope>NUCLEOTIDE SEQUENCE [LARGE SCALE GENOMIC DNA]</scope>
    <source>
        <strain evidence="3 4">DSM 105096</strain>
    </source>
</reference>
<evidence type="ECO:0000313" key="4">
    <source>
        <dbReference type="Proteomes" id="UP000770785"/>
    </source>
</evidence>
<organism evidence="3 4">
    <name type="scientific">Neolewinella antarctica</name>
    <dbReference type="NCBI Taxonomy" id="442734"/>
    <lineage>
        <taxon>Bacteria</taxon>
        <taxon>Pseudomonadati</taxon>
        <taxon>Bacteroidota</taxon>
        <taxon>Saprospiria</taxon>
        <taxon>Saprospirales</taxon>
        <taxon>Lewinellaceae</taxon>
        <taxon>Neolewinella</taxon>
    </lineage>
</organism>